<evidence type="ECO:0008006" key="3">
    <source>
        <dbReference type="Google" id="ProtNLM"/>
    </source>
</evidence>
<evidence type="ECO:0000313" key="1">
    <source>
        <dbReference type="EMBL" id="KAL3667519.1"/>
    </source>
</evidence>
<organism evidence="1 2">
    <name type="scientific">Phytophthora oleae</name>
    <dbReference type="NCBI Taxonomy" id="2107226"/>
    <lineage>
        <taxon>Eukaryota</taxon>
        <taxon>Sar</taxon>
        <taxon>Stramenopiles</taxon>
        <taxon>Oomycota</taxon>
        <taxon>Peronosporomycetes</taxon>
        <taxon>Peronosporales</taxon>
        <taxon>Peronosporaceae</taxon>
        <taxon>Phytophthora</taxon>
    </lineage>
</organism>
<dbReference type="PANTHER" id="PTHR15599:SF1">
    <property type="entry name" value="RADIAL SPOKE HEAD 14 HOMOLOG"/>
    <property type="match status" value="1"/>
</dbReference>
<dbReference type="Gene3D" id="1.25.10.10">
    <property type="entry name" value="Leucine-rich Repeat Variant"/>
    <property type="match status" value="2"/>
</dbReference>
<proteinExistence type="predicted"/>
<dbReference type="SUPFAM" id="SSF48371">
    <property type="entry name" value="ARM repeat"/>
    <property type="match status" value="1"/>
</dbReference>
<reference evidence="1 2" key="1">
    <citation type="submission" date="2024-09" db="EMBL/GenBank/DDBJ databases">
        <title>Genome sequencing and assembly of Phytophthora oleae, isolate VK10A, causative agent of rot of olive drupes.</title>
        <authorList>
            <person name="Conti Taguali S."/>
            <person name="Riolo M."/>
            <person name="La Spada F."/>
            <person name="Cacciola S.O."/>
            <person name="Dionisio G."/>
        </authorList>
    </citation>
    <scope>NUCLEOTIDE SEQUENCE [LARGE SCALE GENOMIC DNA]</scope>
    <source>
        <strain evidence="1 2">VK10A</strain>
    </source>
</reference>
<name>A0ABD3FR73_9STRA</name>
<protein>
    <recommendedName>
        <fullName evidence="3">Flagellar radial spoke protein</fullName>
    </recommendedName>
</protein>
<dbReference type="PANTHER" id="PTHR15599">
    <property type="entry name" value="RTDR1"/>
    <property type="match status" value="1"/>
</dbReference>
<dbReference type="InterPro" id="IPR042856">
    <property type="entry name" value="RSP14"/>
</dbReference>
<sequence length="472" mass="51714">MHHVSEHLRDRHPYADQPFLESYNPKEVTRAYGARAIPKYAELLAMEDLSDEDRCRALQDLRELLSNPQFKFTAIMKELMFTCADLTQSISADVRQHAALVVASLVLFEMDSPNELSDEVVLTTAARLLGDDDEDVIAAGCRIFINLTVSNENCLLLASKIEAVTTLANMLAANPLSSISTRIVQLVVEVLANLTRIYEGARTCAQFPVLAPVLLLVKKPRLCPAETLMHAAMVITNVAAYNQAKREVIQLGAVEQCLKALSKVLLGQVRCDPVEKRDELTRCLVSAVMALSTSEDAKPRIIKFGIEPLAQCLTHSSASVRQNATIAINSACELPRGVAPFTQRLLHSPDLLMDVLGIAAVPALDKNVSSFDDEDTPAAVKALTAIQKKDAYGTANRIIQTLDMLDNLVKALVESEVPAETQQGVADVLRRMGQTDTSYRCRVGRSMMKNSIPDALFGQILGLTPTEFEQQS</sequence>
<dbReference type="AlphaFoldDB" id="A0ABD3FR73"/>
<dbReference type="InterPro" id="IPR011989">
    <property type="entry name" value="ARM-like"/>
</dbReference>
<dbReference type="Proteomes" id="UP001632037">
    <property type="component" value="Unassembled WGS sequence"/>
</dbReference>
<gene>
    <name evidence="1" type="ORF">V7S43_007738</name>
</gene>
<accession>A0ABD3FR73</accession>
<comment type="caution">
    <text evidence="1">The sequence shown here is derived from an EMBL/GenBank/DDBJ whole genome shotgun (WGS) entry which is preliminary data.</text>
</comment>
<dbReference type="InterPro" id="IPR016024">
    <property type="entry name" value="ARM-type_fold"/>
</dbReference>
<keyword evidence="2" id="KW-1185">Reference proteome</keyword>
<evidence type="ECO:0000313" key="2">
    <source>
        <dbReference type="Proteomes" id="UP001632037"/>
    </source>
</evidence>
<dbReference type="EMBL" id="JBIMZQ010000014">
    <property type="protein sequence ID" value="KAL3667519.1"/>
    <property type="molecule type" value="Genomic_DNA"/>
</dbReference>